<reference evidence="2 3" key="1">
    <citation type="journal article" date="2023" name="G3 (Bethesda)">
        <title>A chromosome-length genome assembly and annotation of blackberry (Rubus argutus, cv. 'Hillquist').</title>
        <authorList>
            <person name="Bruna T."/>
            <person name="Aryal R."/>
            <person name="Dudchenko O."/>
            <person name="Sargent D.J."/>
            <person name="Mead D."/>
            <person name="Buti M."/>
            <person name="Cavallini A."/>
            <person name="Hytonen T."/>
            <person name="Andres J."/>
            <person name="Pham M."/>
            <person name="Weisz D."/>
            <person name="Mascagni F."/>
            <person name="Usai G."/>
            <person name="Natali L."/>
            <person name="Bassil N."/>
            <person name="Fernandez G.E."/>
            <person name="Lomsadze A."/>
            <person name="Armour M."/>
            <person name="Olukolu B."/>
            <person name="Poorten T."/>
            <person name="Britton C."/>
            <person name="Davik J."/>
            <person name="Ashrafi H."/>
            <person name="Aiden E.L."/>
            <person name="Borodovsky M."/>
            <person name="Worthington M."/>
        </authorList>
    </citation>
    <scope>NUCLEOTIDE SEQUENCE [LARGE SCALE GENOMIC DNA]</scope>
    <source>
        <strain evidence="2">PI 553951</strain>
    </source>
</reference>
<dbReference type="Proteomes" id="UP001457282">
    <property type="component" value="Unassembled WGS sequence"/>
</dbReference>
<evidence type="ECO:0000256" key="1">
    <source>
        <dbReference type="SAM" id="MobiDB-lite"/>
    </source>
</evidence>
<dbReference type="InterPro" id="IPR006461">
    <property type="entry name" value="PLAC_motif_containing"/>
</dbReference>
<dbReference type="NCBIfam" id="TIGR01571">
    <property type="entry name" value="A_thal_Cys_rich"/>
    <property type="match status" value="1"/>
</dbReference>
<gene>
    <name evidence="2" type="ORF">M0R45_021914</name>
</gene>
<evidence type="ECO:0000313" key="2">
    <source>
        <dbReference type="EMBL" id="KAK9934784.1"/>
    </source>
</evidence>
<name>A0AAW1XF72_RUBAR</name>
<evidence type="ECO:0000313" key="3">
    <source>
        <dbReference type="Proteomes" id="UP001457282"/>
    </source>
</evidence>
<proteinExistence type="predicted"/>
<dbReference type="Pfam" id="PF04749">
    <property type="entry name" value="PLAC8"/>
    <property type="match status" value="1"/>
</dbReference>
<keyword evidence="3" id="KW-1185">Reference proteome</keyword>
<organism evidence="2 3">
    <name type="scientific">Rubus argutus</name>
    <name type="common">Southern blackberry</name>
    <dbReference type="NCBI Taxonomy" id="59490"/>
    <lineage>
        <taxon>Eukaryota</taxon>
        <taxon>Viridiplantae</taxon>
        <taxon>Streptophyta</taxon>
        <taxon>Embryophyta</taxon>
        <taxon>Tracheophyta</taxon>
        <taxon>Spermatophyta</taxon>
        <taxon>Magnoliopsida</taxon>
        <taxon>eudicotyledons</taxon>
        <taxon>Gunneridae</taxon>
        <taxon>Pentapetalae</taxon>
        <taxon>rosids</taxon>
        <taxon>fabids</taxon>
        <taxon>Rosales</taxon>
        <taxon>Rosaceae</taxon>
        <taxon>Rosoideae</taxon>
        <taxon>Rosoideae incertae sedis</taxon>
        <taxon>Rubus</taxon>
    </lineage>
</organism>
<dbReference type="EMBL" id="JBEDUW010000004">
    <property type="protein sequence ID" value="KAK9934784.1"/>
    <property type="molecule type" value="Genomic_DNA"/>
</dbReference>
<comment type="caution">
    <text evidence="2">The sequence shown here is derived from an EMBL/GenBank/DDBJ whole genome shotgun (WGS) entry which is preliminary data.</text>
</comment>
<accession>A0AAW1XF72</accession>
<sequence>MSSNNSTLNFEVAQSKKQPPPQGQWSTGLLDCLEDRSNCLFTCFCPCITFGQIAEIVDRGTTSCVVAGMIYHVLGSVFCGWRYAGSYRTKLRGLFSLPQEPCHDFLVHSFCCVCSICQEYRELKNQGIDPSIGAINTMNYLSMIMSNGLPFDADKLVLGGKRTLRSGTGKGVVPPIIKPGMAR</sequence>
<feature type="region of interest" description="Disordered" evidence="1">
    <location>
        <begin position="1"/>
        <end position="23"/>
    </location>
</feature>
<protein>
    <submittedName>
        <fullName evidence="2">Uncharacterized protein</fullName>
    </submittedName>
</protein>
<dbReference type="PANTHER" id="PTHR15907">
    <property type="entry name" value="DUF614 FAMILY PROTEIN-RELATED"/>
    <property type="match status" value="1"/>
</dbReference>
<dbReference type="AlphaFoldDB" id="A0AAW1XF72"/>